<dbReference type="AlphaFoldDB" id="A0A4R8VG42"/>
<evidence type="ECO:0000313" key="2">
    <source>
        <dbReference type="EMBL" id="TFB81220.1"/>
    </source>
</evidence>
<evidence type="ECO:0000313" key="3">
    <source>
        <dbReference type="Proteomes" id="UP000199639"/>
    </source>
</evidence>
<name>A0A4R8VG42_9MICO</name>
<keyword evidence="1" id="KW-0436">Ligase</keyword>
<organism evidence="1 3">
    <name type="scientific">Cryobacterium flavum</name>
    <dbReference type="NCBI Taxonomy" id="1424659"/>
    <lineage>
        <taxon>Bacteria</taxon>
        <taxon>Bacillati</taxon>
        <taxon>Actinomycetota</taxon>
        <taxon>Actinomycetes</taxon>
        <taxon>Micrococcales</taxon>
        <taxon>Microbacteriaceae</taxon>
        <taxon>Cryobacterium</taxon>
    </lineage>
</organism>
<dbReference type="EMBL" id="FNIB01000002">
    <property type="protein sequence ID" value="SDM70015.1"/>
    <property type="molecule type" value="Genomic_DNA"/>
</dbReference>
<dbReference type="SUPFAM" id="SSF55144">
    <property type="entry name" value="LigT-like"/>
    <property type="match status" value="1"/>
</dbReference>
<dbReference type="InterPro" id="IPR009097">
    <property type="entry name" value="Cyclic_Pdiesterase"/>
</dbReference>
<dbReference type="RefSeq" id="WP_092338897.1">
    <property type="nucleotide sequence ID" value="NZ_FNIB01000002.1"/>
</dbReference>
<evidence type="ECO:0000313" key="1">
    <source>
        <dbReference type="EMBL" id="SDM70015.1"/>
    </source>
</evidence>
<proteinExistence type="predicted"/>
<accession>A0A4R8VG42</accession>
<dbReference type="Proteomes" id="UP000298252">
    <property type="component" value="Unassembled WGS sequence"/>
</dbReference>
<reference evidence="1 3" key="1">
    <citation type="submission" date="2016-10" db="EMBL/GenBank/DDBJ databases">
        <authorList>
            <person name="Varghese N."/>
            <person name="Submissions S."/>
        </authorList>
    </citation>
    <scope>NUCLEOTIDE SEQUENCE [LARGE SCALE GENOMIC DNA]</scope>
    <source>
        <strain evidence="1 3">CGMCC 1.11215</strain>
    </source>
</reference>
<gene>
    <name evidence="2" type="ORF">E3O21_05075</name>
    <name evidence="1" type="ORF">SAMN05216368_10243</name>
</gene>
<dbReference type="Pfam" id="PF13563">
    <property type="entry name" value="2_5_RNA_ligase2"/>
    <property type="match status" value="1"/>
</dbReference>
<dbReference type="Proteomes" id="UP000199639">
    <property type="component" value="Unassembled WGS sequence"/>
</dbReference>
<dbReference type="GO" id="GO:0016874">
    <property type="term" value="F:ligase activity"/>
    <property type="evidence" value="ECO:0007669"/>
    <property type="project" value="UniProtKB-KW"/>
</dbReference>
<dbReference type="Gene3D" id="3.90.1140.10">
    <property type="entry name" value="Cyclic phosphodiesterase"/>
    <property type="match status" value="1"/>
</dbReference>
<protein>
    <submittedName>
        <fullName evidence="1">2'-5' RNA ligase superfamily protein</fullName>
    </submittedName>
</protein>
<evidence type="ECO:0000313" key="4">
    <source>
        <dbReference type="Proteomes" id="UP000298252"/>
    </source>
</evidence>
<reference evidence="2 4" key="2">
    <citation type="submission" date="2019-03" db="EMBL/GenBank/DDBJ databases">
        <title>Genomics of glacier-inhabiting Cryobacterium strains.</title>
        <authorList>
            <person name="Liu Q."/>
            <person name="Xin Y.-H."/>
        </authorList>
    </citation>
    <scope>NUCLEOTIDE SEQUENCE [LARGE SCALE GENOMIC DNA]</scope>
    <source>
        <strain evidence="2 4">Hh8</strain>
    </source>
</reference>
<dbReference type="EMBL" id="SOFD01000009">
    <property type="protein sequence ID" value="TFB81220.1"/>
    <property type="molecule type" value="Genomic_DNA"/>
</dbReference>
<sequence>MPRLVVVLPLTPLETGSSFFVAAWPLHITVLAPFETDASPDEIARATAAALAGFPAITVVAGQDELFGRHHDIAVTLIDENAALTRLHDLLVAVLRPLATSPAGPAFSGPDFRAHVTVKSQGRVHAGDALRLTQIALVDMVPRASSSGRTVLATLKLGS</sequence>
<keyword evidence="4" id="KW-1185">Reference proteome</keyword>